<name>A0A3E5AJ64_9FIRM</name>
<dbReference type="AlphaFoldDB" id="A0A3E5AJ64"/>
<dbReference type="Proteomes" id="UP000260970">
    <property type="component" value="Unassembled WGS sequence"/>
</dbReference>
<organism evidence="1 2">
    <name type="scientific">Agathobacter rectalis</name>
    <dbReference type="NCBI Taxonomy" id="39491"/>
    <lineage>
        <taxon>Bacteria</taxon>
        <taxon>Bacillati</taxon>
        <taxon>Bacillota</taxon>
        <taxon>Clostridia</taxon>
        <taxon>Lachnospirales</taxon>
        <taxon>Lachnospiraceae</taxon>
        <taxon>Agathobacter</taxon>
    </lineage>
</organism>
<dbReference type="InterPro" id="IPR023823">
    <property type="entry name" value="CHP04066_peptide_maturation"/>
</dbReference>
<protein>
    <submittedName>
        <fullName evidence="1">TIGR04066 family peptide maturation system protein</fullName>
    </submittedName>
</protein>
<evidence type="ECO:0000313" key="2">
    <source>
        <dbReference type="Proteomes" id="UP000260970"/>
    </source>
</evidence>
<reference evidence="1 2" key="1">
    <citation type="submission" date="2018-08" db="EMBL/GenBank/DDBJ databases">
        <title>A genome reference for cultivated species of the human gut microbiota.</title>
        <authorList>
            <person name="Zou Y."/>
            <person name="Xue W."/>
            <person name="Luo G."/>
        </authorList>
    </citation>
    <scope>NUCLEOTIDE SEQUENCE [LARGE SCALE GENOMIC DNA]</scope>
    <source>
        <strain evidence="1 2">OM05-6AA</strain>
    </source>
</reference>
<dbReference type="EMBL" id="QSUG01000027">
    <property type="protein sequence ID" value="RGN19078.1"/>
    <property type="molecule type" value="Genomic_DNA"/>
</dbReference>
<proteinExistence type="predicted"/>
<dbReference type="Gene3D" id="3.40.50.300">
    <property type="entry name" value="P-loop containing nucleotide triphosphate hydrolases"/>
    <property type="match status" value="1"/>
</dbReference>
<gene>
    <name evidence="1" type="ORF">DXB72_15835</name>
</gene>
<evidence type="ECO:0000313" key="1">
    <source>
        <dbReference type="EMBL" id="RGN19078.1"/>
    </source>
</evidence>
<dbReference type="NCBIfam" id="TIGR04066">
    <property type="entry name" value="nat_prod_clost"/>
    <property type="match status" value="1"/>
</dbReference>
<dbReference type="InterPro" id="IPR027417">
    <property type="entry name" value="P-loop_NTPase"/>
</dbReference>
<accession>A0A3E5AJ64</accession>
<comment type="caution">
    <text evidence="1">The sequence shown here is derived from an EMBL/GenBank/DDBJ whole genome shotgun (WGS) entry which is preliminary data.</text>
</comment>
<sequence length="320" mass="36834">MNKSEKGGNIQQIGSNIKGIELLWIVKSTNKITLEEFEKRLIFLTQDIKSILVSRKLSAEEFDKLEEIAKTNSVRIIEEKDIIGALPEQSFEESGVGYALKDIEIPIVMIAGAGENCNKFELELLIANKLKEIGYKVSVVTSRSYVNCLGVHSFPTFMFQSLKDESEKIIAYNNYIKYLSEMDKPDIFVLGVPGGILPITRRQPEHFGVSAFEVFNSVKPDYMIFNLYNADVESKYLSEIKMLMRYRFDVDIDAFYISNYIQDGLSLNTYMPIKYIRQEQHDVEEKWQKFGEGIYYKSKIALLVENLIQTLNGYKEIEIL</sequence>
<dbReference type="RefSeq" id="WP_117690992.1">
    <property type="nucleotide sequence ID" value="NZ_QSUE01000029.1"/>
</dbReference>